<feature type="compositionally biased region" description="Polar residues" evidence="2">
    <location>
        <begin position="535"/>
        <end position="552"/>
    </location>
</feature>
<dbReference type="EMBL" id="MCGN01000013">
    <property type="protein sequence ID" value="ORY89999.1"/>
    <property type="molecule type" value="Genomic_DNA"/>
</dbReference>
<dbReference type="InParanoid" id="A0A1X2GZM5"/>
<comment type="caution">
    <text evidence="3">The sequence shown here is derived from an EMBL/GenBank/DDBJ whole genome shotgun (WGS) entry which is preliminary data.</text>
</comment>
<feature type="region of interest" description="Disordered" evidence="2">
    <location>
        <begin position="164"/>
        <end position="207"/>
    </location>
</feature>
<proteinExistence type="predicted"/>
<dbReference type="STRING" id="13706.A0A1X2GZM5"/>
<feature type="compositionally biased region" description="Low complexity" evidence="2">
    <location>
        <begin position="27"/>
        <end position="52"/>
    </location>
</feature>
<feature type="compositionally biased region" description="Polar residues" evidence="2">
    <location>
        <begin position="267"/>
        <end position="280"/>
    </location>
</feature>
<feature type="region of interest" description="Disordered" evidence="2">
    <location>
        <begin position="258"/>
        <end position="282"/>
    </location>
</feature>
<keyword evidence="1" id="KW-0175">Coiled coil</keyword>
<feature type="compositionally biased region" description="Pro residues" evidence="2">
    <location>
        <begin position="506"/>
        <end position="516"/>
    </location>
</feature>
<organism evidence="3 4">
    <name type="scientific">Syncephalastrum racemosum</name>
    <name type="common">Filamentous fungus</name>
    <dbReference type="NCBI Taxonomy" id="13706"/>
    <lineage>
        <taxon>Eukaryota</taxon>
        <taxon>Fungi</taxon>
        <taxon>Fungi incertae sedis</taxon>
        <taxon>Mucoromycota</taxon>
        <taxon>Mucoromycotina</taxon>
        <taxon>Mucoromycetes</taxon>
        <taxon>Mucorales</taxon>
        <taxon>Syncephalastraceae</taxon>
        <taxon>Syncephalastrum</taxon>
    </lineage>
</organism>
<sequence>MTIKTFFGKIHGRRQGTENDRTTKFASSSIKSESPSSSFPAGTAAGAAAASTYELKEEAEERYEDMGEEGSNRHDRLSKWRKKLSLTHVASSTRHLTHRKSSRVAHQQRHNERGSNPFQSTSMPMVLDTPPTLDSRESQQGDSNPYKRKQTYIRASVDCCYLPRRRSPSRGDCPSSLSTEKKEEQVIGAPADSSTSQDRRPLSCSALDGLSIPDVLGVLRSPTPGAYSSSSSLISIVSLKEHDSDMEKKTEKMPMSIADTERDKTESSGQQGSMMMNNQHPNKKATCRTTWAGTSALHESGDSLFTPAQCDATEIKDGAHVASTDGDNDRGCGHHRPSSFSAYRPYHTEQQHPQRQQQQQQWQQVQQKQQLLLTCMHVSQVASDMRLAQLDVRLQATLQENAALQNEVRHLRAEIRGYRDHSRQLPSPRSVSSMDEGELIHGEQLLKTHTRAQLGLIEYLEGEDDLSAALERYKKQLEVEVMLHDKPTSNRNTFDGCDSTSMSSPDPSPQQSPPPLVVAAPSTPAPRLALETKGCFTTQPRSSPTYSAINSA</sequence>
<protein>
    <submittedName>
        <fullName evidence="3">Uncharacterized protein</fullName>
    </submittedName>
</protein>
<feature type="coiled-coil region" evidence="1">
    <location>
        <begin position="387"/>
        <end position="421"/>
    </location>
</feature>
<feature type="compositionally biased region" description="Acidic residues" evidence="2">
    <location>
        <begin position="57"/>
        <end position="68"/>
    </location>
</feature>
<evidence type="ECO:0000313" key="4">
    <source>
        <dbReference type="Proteomes" id="UP000242180"/>
    </source>
</evidence>
<feature type="region of interest" description="Disordered" evidence="2">
    <location>
        <begin position="321"/>
        <end position="341"/>
    </location>
</feature>
<accession>A0A1X2GZM5</accession>
<evidence type="ECO:0000313" key="3">
    <source>
        <dbReference type="EMBL" id="ORY89999.1"/>
    </source>
</evidence>
<reference evidence="3 4" key="1">
    <citation type="submission" date="2016-07" db="EMBL/GenBank/DDBJ databases">
        <title>Pervasive Adenine N6-methylation of Active Genes in Fungi.</title>
        <authorList>
            <consortium name="DOE Joint Genome Institute"/>
            <person name="Mondo S.J."/>
            <person name="Dannebaum R.O."/>
            <person name="Kuo R.C."/>
            <person name="Labutti K."/>
            <person name="Haridas S."/>
            <person name="Kuo A."/>
            <person name="Salamov A."/>
            <person name="Ahrendt S.R."/>
            <person name="Lipzen A."/>
            <person name="Sullivan W."/>
            <person name="Andreopoulos W.B."/>
            <person name="Clum A."/>
            <person name="Lindquist E."/>
            <person name="Daum C."/>
            <person name="Ramamoorthy G.K."/>
            <person name="Gryganskyi A."/>
            <person name="Culley D."/>
            <person name="Magnuson J.K."/>
            <person name="James T.Y."/>
            <person name="O'Malley M.A."/>
            <person name="Stajich J.E."/>
            <person name="Spatafora J.W."/>
            <person name="Visel A."/>
            <person name="Grigoriev I.V."/>
        </authorList>
    </citation>
    <scope>NUCLEOTIDE SEQUENCE [LARGE SCALE GENOMIC DNA]</scope>
    <source>
        <strain evidence="3 4">NRRL 2496</strain>
    </source>
</reference>
<feature type="region of interest" description="Disordered" evidence="2">
    <location>
        <begin position="88"/>
        <end position="149"/>
    </location>
</feature>
<evidence type="ECO:0000256" key="2">
    <source>
        <dbReference type="SAM" id="MobiDB-lite"/>
    </source>
</evidence>
<dbReference type="AlphaFoldDB" id="A0A1X2GZM5"/>
<dbReference type="Proteomes" id="UP000242180">
    <property type="component" value="Unassembled WGS sequence"/>
</dbReference>
<keyword evidence="4" id="KW-1185">Reference proteome</keyword>
<feature type="compositionally biased region" description="Low complexity" evidence="2">
    <location>
        <begin position="517"/>
        <end position="526"/>
    </location>
</feature>
<feature type="compositionally biased region" description="Basic residues" evidence="2">
    <location>
        <begin position="95"/>
        <end position="108"/>
    </location>
</feature>
<dbReference type="OrthoDB" id="2252112at2759"/>
<evidence type="ECO:0000256" key="1">
    <source>
        <dbReference type="SAM" id="Coils"/>
    </source>
</evidence>
<feature type="region of interest" description="Disordered" evidence="2">
    <location>
        <begin position="1"/>
        <end position="76"/>
    </location>
</feature>
<gene>
    <name evidence="3" type="ORF">BCR43DRAFT_499835</name>
</gene>
<name>A0A1X2GZM5_SYNRA</name>
<feature type="compositionally biased region" description="Polar residues" evidence="2">
    <location>
        <begin position="114"/>
        <end position="123"/>
    </location>
</feature>
<feature type="region of interest" description="Disordered" evidence="2">
    <location>
        <begin position="484"/>
        <end position="552"/>
    </location>
</feature>